<organism evidence="3 4">
    <name type="scientific">Liquidambar formosana</name>
    <name type="common">Formosan gum</name>
    <dbReference type="NCBI Taxonomy" id="63359"/>
    <lineage>
        <taxon>Eukaryota</taxon>
        <taxon>Viridiplantae</taxon>
        <taxon>Streptophyta</taxon>
        <taxon>Embryophyta</taxon>
        <taxon>Tracheophyta</taxon>
        <taxon>Spermatophyta</taxon>
        <taxon>Magnoliopsida</taxon>
        <taxon>eudicotyledons</taxon>
        <taxon>Gunneridae</taxon>
        <taxon>Pentapetalae</taxon>
        <taxon>Saxifragales</taxon>
        <taxon>Altingiaceae</taxon>
        <taxon>Liquidambar</taxon>
    </lineage>
</organism>
<feature type="domain" description="DC1" evidence="2">
    <location>
        <begin position="58"/>
        <end position="100"/>
    </location>
</feature>
<dbReference type="PANTHER" id="PTHR47841:SF3">
    <property type="entry name" value="OS09G0492800 PROTEIN"/>
    <property type="match status" value="1"/>
</dbReference>
<evidence type="ECO:0000256" key="1">
    <source>
        <dbReference type="ARBA" id="ARBA00022737"/>
    </source>
</evidence>
<sequence length="286" mass="31298">MMSNESYTKPQTFHLNKSSSMELATSPRSTIVPAGKSSSIEFPTSHPLMGEEFFHDNHRQHPLAPVSLTDLFTCTGCREYGAGKRFICRQCDFQLHEFCALAPSVLKGHPLHYQHQLFFNYKQVKGGIVRSKCDICGKPSKGYHFQCSACSFLMHPCCAMLSAEIKVAVHPHSLKLLSPGVTSGGSGEPGFSCGECKKKRLGRVYGCGVCDYHLHAVCAKNMVNGLHANNIKDRENRGMLGTAARLASQVVIGFLGGLIEGLGDGVGQVLVQNIGKGRRLHSRRYD</sequence>
<dbReference type="Proteomes" id="UP001415857">
    <property type="component" value="Unassembled WGS sequence"/>
</dbReference>
<dbReference type="InterPro" id="IPR046349">
    <property type="entry name" value="C1-like_sf"/>
</dbReference>
<accession>A0AAP0R4W6</accession>
<name>A0AAP0R4W6_LIQFO</name>
<keyword evidence="1" id="KW-0677">Repeat</keyword>
<dbReference type="Pfam" id="PF03107">
    <property type="entry name" value="C1_2"/>
    <property type="match status" value="3"/>
</dbReference>
<comment type="caution">
    <text evidence="3">The sequence shown here is derived from an EMBL/GenBank/DDBJ whole genome shotgun (WGS) entry which is preliminary data.</text>
</comment>
<proteinExistence type="predicted"/>
<gene>
    <name evidence="3" type="ORF">L1049_025798</name>
</gene>
<dbReference type="PANTHER" id="PTHR47841">
    <property type="entry name" value="DIACYLGLYCEROL KINASE THETA-LIKE-RELATED"/>
    <property type="match status" value="1"/>
</dbReference>
<evidence type="ECO:0000313" key="3">
    <source>
        <dbReference type="EMBL" id="KAK9270222.1"/>
    </source>
</evidence>
<protein>
    <recommendedName>
        <fullName evidence="2">DC1 domain-containing protein</fullName>
    </recommendedName>
</protein>
<feature type="domain" description="DC1" evidence="2">
    <location>
        <begin position="111"/>
        <end position="159"/>
    </location>
</feature>
<evidence type="ECO:0000313" key="4">
    <source>
        <dbReference type="Proteomes" id="UP001415857"/>
    </source>
</evidence>
<keyword evidence="4" id="KW-1185">Reference proteome</keyword>
<feature type="domain" description="DC1" evidence="2">
    <location>
        <begin position="170"/>
        <end position="219"/>
    </location>
</feature>
<dbReference type="AlphaFoldDB" id="A0AAP0R4W6"/>
<reference evidence="3 4" key="1">
    <citation type="journal article" date="2024" name="Plant J.">
        <title>Genome sequences and population genomics reveal climatic adaptation and genomic divergence between two closely related sweetgum species.</title>
        <authorList>
            <person name="Xu W.Q."/>
            <person name="Ren C.Q."/>
            <person name="Zhang X.Y."/>
            <person name="Comes H.P."/>
            <person name="Liu X.H."/>
            <person name="Li Y.G."/>
            <person name="Kettle C.J."/>
            <person name="Jalonen R."/>
            <person name="Gaisberger H."/>
            <person name="Ma Y.Z."/>
            <person name="Qiu Y.X."/>
        </authorList>
    </citation>
    <scope>NUCLEOTIDE SEQUENCE [LARGE SCALE GENOMIC DNA]</scope>
    <source>
        <strain evidence="3">Hangzhou</strain>
    </source>
</reference>
<dbReference type="InterPro" id="IPR004146">
    <property type="entry name" value="DC1"/>
</dbReference>
<dbReference type="EMBL" id="JBBPBK010000014">
    <property type="protein sequence ID" value="KAK9270222.1"/>
    <property type="molecule type" value="Genomic_DNA"/>
</dbReference>
<dbReference type="SUPFAM" id="SSF57889">
    <property type="entry name" value="Cysteine-rich domain"/>
    <property type="match status" value="1"/>
</dbReference>
<evidence type="ECO:0000259" key="2">
    <source>
        <dbReference type="Pfam" id="PF03107"/>
    </source>
</evidence>